<feature type="active site" evidence="6">
    <location>
        <position position="873"/>
    </location>
</feature>
<reference evidence="12 13" key="1">
    <citation type="submission" date="2020-08" db="EMBL/GenBank/DDBJ databases">
        <title>Aphidius gifuensis genome sequencing and assembly.</title>
        <authorList>
            <person name="Du Z."/>
        </authorList>
    </citation>
    <scope>NUCLEOTIDE SEQUENCE [LARGE SCALE GENOMIC DNA]</scope>
    <source>
        <strain evidence="12">YNYX2018</strain>
        <tissue evidence="12">Adults</tissue>
    </source>
</reference>
<feature type="binding site" evidence="7">
    <location>
        <position position="878"/>
    </location>
    <ligand>
        <name>ATP</name>
        <dbReference type="ChEBI" id="CHEBI:30616"/>
    </ligand>
</feature>
<name>A0A835CV58_APHGI</name>
<comment type="cofactor">
    <cofactor evidence="8">
        <name>Mn(2+)</name>
        <dbReference type="ChEBI" id="CHEBI:29035"/>
    </cofactor>
</comment>
<keyword evidence="3" id="KW-0333">Golgi apparatus</keyword>
<feature type="binding site" evidence="7">
    <location>
        <position position="722"/>
    </location>
    <ligand>
        <name>ATP</name>
        <dbReference type="ChEBI" id="CHEBI:30616"/>
    </ligand>
</feature>
<dbReference type="GO" id="GO:0004674">
    <property type="term" value="F:protein serine/threonine kinase activity"/>
    <property type="evidence" value="ECO:0007669"/>
    <property type="project" value="TreeGrafter"/>
</dbReference>
<feature type="binding site" evidence="8">
    <location>
        <position position="759"/>
    </location>
    <ligand>
        <name>Mn(2+)</name>
        <dbReference type="ChEBI" id="CHEBI:29035"/>
    </ligand>
</feature>
<dbReference type="EMBL" id="JACMRX010000001">
    <property type="protein sequence ID" value="KAF7996889.1"/>
    <property type="molecule type" value="Genomic_DNA"/>
</dbReference>
<proteinExistence type="inferred from homology"/>
<evidence type="ECO:0000256" key="10">
    <source>
        <dbReference type="SAM" id="Phobius"/>
    </source>
</evidence>
<feature type="region of interest" description="Disordered" evidence="9">
    <location>
        <begin position="603"/>
        <end position="623"/>
    </location>
</feature>
<feature type="binding site" evidence="7">
    <location>
        <position position="759"/>
    </location>
    <ligand>
        <name>ATP</name>
        <dbReference type="ChEBI" id="CHEBI:30616"/>
    </ligand>
</feature>
<comment type="similarity">
    <text evidence="2">Belongs to the FAM20 family.</text>
</comment>
<feature type="transmembrane region" description="Helical" evidence="10">
    <location>
        <begin position="525"/>
        <end position="542"/>
    </location>
</feature>
<keyword evidence="7" id="KW-0547">Nucleotide-binding</keyword>
<feature type="binding site" evidence="7">
    <location>
        <position position="893"/>
    </location>
    <ligand>
        <name>ATP</name>
        <dbReference type="ChEBI" id="CHEBI:30616"/>
    </ligand>
</feature>
<organism evidence="12 13">
    <name type="scientific">Aphidius gifuensis</name>
    <name type="common">Parasitoid wasp</name>
    <dbReference type="NCBI Taxonomy" id="684658"/>
    <lineage>
        <taxon>Eukaryota</taxon>
        <taxon>Metazoa</taxon>
        <taxon>Ecdysozoa</taxon>
        <taxon>Arthropoda</taxon>
        <taxon>Hexapoda</taxon>
        <taxon>Insecta</taxon>
        <taxon>Pterygota</taxon>
        <taxon>Neoptera</taxon>
        <taxon>Endopterygota</taxon>
        <taxon>Hymenoptera</taxon>
        <taxon>Apocrita</taxon>
        <taxon>Ichneumonoidea</taxon>
        <taxon>Braconidae</taxon>
        <taxon>Aphidiinae</taxon>
        <taxon>Aphidius</taxon>
    </lineage>
</organism>
<feature type="transmembrane region" description="Helical" evidence="10">
    <location>
        <begin position="16"/>
        <end position="37"/>
    </location>
</feature>
<comment type="subcellular location">
    <subcellularLocation>
        <location evidence="1">Golgi apparatus</location>
    </subcellularLocation>
</comment>
<dbReference type="AlphaFoldDB" id="A0A835CV58"/>
<keyword evidence="5" id="KW-0325">Glycoprotein</keyword>
<evidence type="ECO:0000259" key="11">
    <source>
        <dbReference type="Pfam" id="PF06702"/>
    </source>
</evidence>
<evidence type="ECO:0000256" key="6">
    <source>
        <dbReference type="PIRSR" id="PIRSR624869-1"/>
    </source>
</evidence>
<dbReference type="OrthoDB" id="8583677at2759"/>
<gene>
    <name evidence="12" type="ORF">HCN44_002535</name>
</gene>
<protein>
    <recommendedName>
        <fullName evidence="11">FAM20 C-terminal domain-containing protein</fullName>
    </recommendedName>
</protein>
<evidence type="ECO:0000256" key="7">
    <source>
        <dbReference type="PIRSR" id="PIRSR624869-2"/>
    </source>
</evidence>
<dbReference type="GO" id="GO:0046872">
    <property type="term" value="F:metal ion binding"/>
    <property type="evidence" value="ECO:0007669"/>
    <property type="project" value="UniProtKB-KW"/>
</dbReference>
<keyword evidence="10" id="KW-0472">Membrane</keyword>
<evidence type="ECO:0000313" key="12">
    <source>
        <dbReference type="EMBL" id="KAF7996889.1"/>
    </source>
</evidence>
<keyword evidence="7" id="KW-0067">ATP-binding</keyword>
<evidence type="ECO:0000256" key="1">
    <source>
        <dbReference type="ARBA" id="ARBA00004555"/>
    </source>
</evidence>
<feature type="binding site" evidence="8">
    <location>
        <position position="893"/>
    </location>
    <ligand>
        <name>Mn(2+)</name>
        <dbReference type="ChEBI" id="CHEBI:29035"/>
    </ligand>
</feature>
<evidence type="ECO:0000256" key="2">
    <source>
        <dbReference type="ARBA" id="ARBA00006557"/>
    </source>
</evidence>
<evidence type="ECO:0000256" key="3">
    <source>
        <dbReference type="ARBA" id="ARBA00023034"/>
    </source>
</evidence>
<keyword evidence="10" id="KW-0812">Transmembrane</keyword>
<dbReference type="InterPro" id="IPR024869">
    <property type="entry name" value="FAM20"/>
</dbReference>
<keyword evidence="10" id="KW-1133">Transmembrane helix</keyword>
<evidence type="ECO:0000256" key="5">
    <source>
        <dbReference type="ARBA" id="ARBA00023180"/>
    </source>
</evidence>
<evidence type="ECO:0000313" key="13">
    <source>
        <dbReference type="Proteomes" id="UP000639338"/>
    </source>
</evidence>
<keyword evidence="13" id="KW-1185">Reference proteome</keyword>
<evidence type="ECO:0000256" key="9">
    <source>
        <dbReference type="SAM" id="MobiDB-lite"/>
    </source>
</evidence>
<evidence type="ECO:0000256" key="4">
    <source>
        <dbReference type="ARBA" id="ARBA00023157"/>
    </source>
</evidence>
<dbReference type="GO" id="GO:0005794">
    <property type="term" value="C:Golgi apparatus"/>
    <property type="evidence" value="ECO:0007669"/>
    <property type="project" value="UniProtKB-SubCell"/>
</dbReference>
<feature type="binding site" evidence="7">
    <location>
        <position position="738"/>
    </location>
    <ligand>
        <name>ATP</name>
        <dbReference type="ChEBI" id="CHEBI:30616"/>
    </ligand>
</feature>
<comment type="caution">
    <text evidence="12">The sequence shown here is derived from an EMBL/GenBank/DDBJ whole genome shotgun (WGS) entry which is preliminary data.</text>
</comment>
<dbReference type="PANTHER" id="PTHR12450:SF22">
    <property type="entry name" value="EXTRACELLULAR SERINE_THREONINE PROTEIN CG31145"/>
    <property type="match status" value="1"/>
</dbReference>
<dbReference type="PANTHER" id="PTHR12450">
    <property type="entry name" value="DENTIN MATRIX PROTEIN 4 PROTEIN FAM20"/>
    <property type="match status" value="1"/>
</dbReference>
<keyword evidence="8" id="KW-0479">Metal-binding</keyword>
<evidence type="ECO:0000256" key="8">
    <source>
        <dbReference type="PIRSR" id="PIRSR624869-3"/>
    </source>
</evidence>
<keyword evidence="8" id="KW-0464">Manganese</keyword>
<feature type="compositionally biased region" description="Basic and acidic residues" evidence="9">
    <location>
        <begin position="613"/>
        <end position="623"/>
    </location>
</feature>
<keyword evidence="4" id="KW-1015">Disulfide bond</keyword>
<dbReference type="Pfam" id="PF06702">
    <property type="entry name" value="Fam20C"/>
    <property type="match status" value="1"/>
</dbReference>
<feature type="region of interest" description="Disordered" evidence="9">
    <location>
        <begin position="261"/>
        <end position="280"/>
    </location>
</feature>
<sequence length="998" mass="115761">MEQLPISTWTQKIETVASYCSLATVVFIIMAMTFVFCQTNLRNEHSIRLHMNTCMSFMMRSTMIILTNNLELEVPGYDEYYYPNNDKYNKNKKIINNTKKNECYSTSSTIDTTNNNKDKFKSSVKCSNSFLKKLLKTSKDNITIGCDKIVNNISPNLLRKKLLTNNQEKPIPPIRKKKLLNQSIFHENNKQYNIDEKKLLSTSTCTLCIDNKLEKNYLSNNNYLEDKLYSSEKNISHEDIDNFDKTQCNYKYHDETIYPRKRSKSLNNKNNNNYDENYKNKFENTSTTSLALKNDNSLSNNLNLKRSNDNLVSRLNTQKLLSTKSYENIDNKYNINSYILKKYNSVEIKFLTNKKTDLTTPLYLSVTNKVKKKKADNTKTQLTSEHKKIKLPNNKLKNYNYIYNNNYDEKKKEGIIKFYDDTKIINIKKKIIHLSSDNISDNTFNKDKILSCSLINKYHDNTLLKSTSESVATLNDCILKLQTNKSIDLSNNNSNKNSTSVLNNKINEKLNMKPFLRMIRIKEKLIFAFSAFAILFTVLLVMDLQMDLGYSGHHLVPSHGRVKMNDDQYRDTVYNNFRRRFKYRANTSKEILSTNFILSSTQNANNNNELSDSDNKNKGDNNDKKKLHDEFFDLINVVMNDDGIDTDSGVVRNSGEDYNDNLSIGEMLGITERINSTTLEKFHLQISRLELYPDNSNNVQQLLHEMATKQILHVAQKEGGTQLKLVIDYPNDLQALFKPMRFGRDRQTLPNHFYFTDFERHVAEIATYHLDKLLGFRRAPPVTGRILNMTTEIYQVAEGDLLKTFFVSPAGNMCFHGRCSYVLCGYNISKKASIRLDSNYCNFIREIPPYDDGRRLLDLIDMSVLDFLSGNMDRHHYETLKIYGNNTFPLHLDHGRGFGKPYHDETSILAPLLQCCIIRQSTLRTLLKYHNNQPQRLSSAMRQSMAKDPVTPVLWEPHLTALDRRVGIILQAVRDCLNHSNQQNDNSIQDIFKLKEKT</sequence>
<feature type="domain" description="FAM20 C-terminal" evidence="11">
    <location>
        <begin position="826"/>
        <end position="983"/>
    </location>
</feature>
<dbReference type="InterPro" id="IPR009581">
    <property type="entry name" value="FAM20_C"/>
</dbReference>
<dbReference type="Proteomes" id="UP000639338">
    <property type="component" value="Unassembled WGS sequence"/>
</dbReference>
<accession>A0A835CV58</accession>
<dbReference type="GO" id="GO:0005524">
    <property type="term" value="F:ATP binding"/>
    <property type="evidence" value="ECO:0007669"/>
    <property type="project" value="UniProtKB-KW"/>
</dbReference>